<feature type="transmembrane region" description="Helical" evidence="1">
    <location>
        <begin position="215"/>
        <end position="234"/>
    </location>
</feature>
<feature type="transmembrane region" description="Helical" evidence="1">
    <location>
        <begin position="297"/>
        <end position="316"/>
    </location>
</feature>
<keyword evidence="1" id="KW-0472">Membrane</keyword>
<evidence type="ECO:0000313" key="2">
    <source>
        <dbReference type="EMBL" id="PJA14618.1"/>
    </source>
</evidence>
<keyword evidence="1" id="KW-0812">Transmembrane</keyword>
<feature type="transmembrane region" description="Helical" evidence="1">
    <location>
        <begin position="150"/>
        <end position="166"/>
    </location>
</feature>
<dbReference type="AlphaFoldDB" id="A0A2M7W2A9"/>
<dbReference type="Proteomes" id="UP000228952">
    <property type="component" value="Unassembled WGS sequence"/>
</dbReference>
<dbReference type="EMBL" id="PFQB01000044">
    <property type="protein sequence ID" value="PJA14618.1"/>
    <property type="molecule type" value="Genomic_DNA"/>
</dbReference>
<evidence type="ECO:0000313" key="3">
    <source>
        <dbReference type="Proteomes" id="UP000228952"/>
    </source>
</evidence>
<protein>
    <recommendedName>
        <fullName evidence="4">Glycosyltransferase RgtA/B/C/D-like domain-containing protein</fullName>
    </recommendedName>
</protein>
<feature type="transmembrane region" description="Helical" evidence="1">
    <location>
        <begin position="178"/>
        <end position="203"/>
    </location>
</feature>
<reference evidence="3" key="1">
    <citation type="submission" date="2017-09" db="EMBL/GenBank/DDBJ databases">
        <title>Depth-based differentiation of microbial function through sediment-hosted aquifers and enrichment of novel symbionts in the deep terrestrial subsurface.</title>
        <authorList>
            <person name="Probst A.J."/>
            <person name="Ladd B."/>
            <person name="Jarett J.K."/>
            <person name="Geller-Mcgrath D.E."/>
            <person name="Sieber C.M.K."/>
            <person name="Emerson J.B."/>
            <person name="Anantharaman K."/>
            <person name="Thomas B.C."/>
            <person name="Malmstrom R."/>
            <person name="Stieglmeier M."/>
            <person name="Klingl A."/>
            <person name="Woyke T."/>
            <person name="Ryan C.M."/>
            <person name="Banfield J.F."/>
        </authorList>
    </citation>
    <scope>NUCLEOTIDE SEQUENCE [LARGE SCALE GENOMIC DNA]</scope>
</reference>
<feature type="transmembrane region" description="Helical" evidence="1">
    <location>
        <begin position="349"/>
        <end position="370"/>
    </location>
</feature>
<keyword evidence="1" id="KW-1133">Transmembrane helix</keyword>
<name>A0A2M7W2A9_9BACT</name>
<feature type="transmembrane region" description="Helical" evidence="1">
    <location>
        <begin position="94"/>
        <end position="114"/>
    </location>
</feature>
<gene>
    <name evidence="2" type="ORF">COX64_01830</name>
</gene>
<feature type="transmembrane region" description="Helical" evidence="1">
    <location>
        <begin position="272"/>
        <end position="290"/>
    </location>
</feature>
<organism evidence="2 3">
    <name type="scientific">Candidatus Dojkabacteria bacterium CG_4_10_14_0_2_um_filter_Dojkabacteria_WS6_41_15</name>
    <dbReference type="NCBI Taxonomy" id="2014249"/>
    <lineage>
        <taxon>Bacteria</taxon>
        <taxon>Candidatus Dojkabacteria</taxon>
    </lineage>
</organism>
<proteinExistence type="predicted"/>
<comment type="caution">
    <text evidence="2">The sequence shown here is derived from an EMBL/GenBank/DDBJ whole genome shotgun (WGS) entry which is preliminary data.</text>
</comment>
<feature type="transmembrane region" description="Helical" evidence="1">
    <location>
        <begin position="322"/>
        <end position="342"/>
    </location>
</feature>
<sequence length="495" mass="57261">MSHQTKQYLQDRLANLTKFIENNYEFLSLALLFFCLRLPSLLAHEIVNDEGIYAAIAKQMTLGKTLYVTIWDHKPPLLFGLYYVAGVLSQFNHLYFWVRLIAIAGGIYSINLMRKIVMELKFPERLRYYVLLVFTVLLGAPIYLNYEANAEVFIVLFVLILLYSLLKRKSFYLLGGLLFLGLCLKVQGFIELAGIAGIFIFFYDSSAIKQKAISVIQLILGFSIPFGISAIILNKYGLFSYYVDTILFSNLTYTGLINPTVNLVRTIFPIRYIVYIAFTFIVTIYSYMSITKKISRIDALCIGIFIIEAFCVVFPLRSYAHYFIQLLPGITLLIAVSISNYIASNKKMLTYSTIAIIFVHLFFFSDLFFFHVTRHDAIDLQWLSELTSIEYSNKISAFSVRTNKEYAGKKVFLYTSQPWNFVYLTTPTVNKYVFTQQYWIDLNTQKEALEEIRNADIAIFDDYSVKDKEMLLLLKDSLTYQYSLNGYNYYSVNSK</sequence>
<feature type="transmembrane region" description="Helical" evidence="1">
    <location>
        <begin position="126"/>
        <end position="144"/>
    </location>
</feature>
<evidence type="ECO:0008006" key="4">
    <source>
        <dbReference type="Google" id="ProtNLM"/>
    </source>
</evidence>
<evidence type="ECO:0000256" key="1">
    <source>
        <dbReference type="SAM" id="Phobius"/>
    </source>
</evidence>
<feature type="transmembrane region" description="Helical" evidence="1">
    <location>
        <begin position="241"/>
        <end position="260"/>
    </location>
</feature>
<accession>A0A2M7W2A9</accession>